<evidence type="ECO:0000256" key="1">
    <source>
        <dbReference type="ARBA" id="ARBA00004651"/>
    </source>
</evidence>
<proteinExistence type="inferred from homology"/>
<evidence type="ECO:0000256" key="5">
    <source>
        <dbReference type="ARBA" id="ARBA00022692"/>
    </source>
</evidence>
<sequence length="235" mass="23084">MLVGGPLSLSGGQVPVHGQSSPVRIPDAVIIFGAGTSLLLLVQQWRAVEWRIAVPLAASGAVGVIPGVAVHALLPAAPLQVAIGGTTLALLLAVVVLDASRRPVHEAKATPPLTAVASTGVAAGAVNVVAGVGGVPLSVFAVLARWPAAAFAASAQFVFTILCGATIVGLGVVGSFDPPRFTAGGWIGATAVIIAGTAIGPWLARRTSQKSARRVMLVAAGAGAVASVVAGAADL</sequence>
<accession>A0A444QEK4</accession>
<keyword evidence="6 8" id="KW-1133">Transmembrane helix</keyword>
<dbReference type="Proteomes" id="UP000288603">
    <property type="component" value="Unassembled WGS sequence"/>
</dbReference>
<feature type="transmembrane region" description="Helical" evidence="8">
    <location>
        <begin position="185"/>
        <end position="203"/>
    </location>
</feature>
<comment type="subcellular location">
    <subcellularLocation>
        <location evidence="1 8">Cell membrane</location>
        <topology evidence="1 8">Multi-pass membrane protein</topology>
    </subcellularLocation>
</comment>
<name>A0A444QEK4_9MICO</name>
<dbReference type="EMBL" id="RZNC01000001">
    <property type="protein sequence ID" value="RWZ67970.1"/>
    <property type="molecule type" value="Genomic_DNA"/>
</dbReference>
<evidence type="ECO:0000313" key="10">
    <source>
        <dbReference type="Proteomes" id="UP000288603"/>
    </source>
</evidence>
<comment type="similarity">
    <text evidence="2 8">Belongs to the 4-toluene sulfonate uptake permease (TSUP) (TC 2.A.102) family.</text>
</comment>
<keyword evidence="5 8" id="KW-0812">Transmembrane</keyword>
<evidence type="ECO:0000256" key="2">
    <source>
        <dbReference type="ARBA" id="ARBA00009142"/>
    </source>
</evidence>
<feature type="transmembrane region" description="Helical" evidence="8">
    <location>
        <begin position="120"/>
        <end position="143"/>
    </location>
</feature>
<dbReference type="PANTHER" id="PTHR30269">
    <property type="entry name" value="TRANSMEMBRANE PROTEIN YFCA"/>
    <property type="match status" value="1"/>
</dbReference>
<evidence type="ECO:0000256" key="7">
    <source>
        <dbReference type="ARBA" id="ARBA00023136"/>
    </source>
</evidence>
<keyword evidence="3" id="KW-0813">Transport</keyword>
<evidence type="ECO:0000256" key="8">
    <source>
        <dbReference type="RuleBase" id="RU363041"/>
    </source>
</evidence>
<comment type="caution">
    <text evidence="9">The sequence shown here is derived from an EMBL/GenBank/DDBJ whole genome shotgun (WGS) entry which is preliminary data.</text>
</comment>
<dbReference type="InterPro" id="IPR052017">
    <property type="entry name" value="TSUP"/>
</dbReference>
<keyword evidence="4 8" id="KW-1003">Cell membrane</keyword>
<dbReference type="Pfam" id="PF01925">
    <property type="entry name" value="TauE"/>
    <property type="match status" value="1"/>
</dbReference>
<feature type="transmembrane region" description="Helical" evidence="8">
    <location>
        <begin position="81"/>
        <end position="100"/>
    </location>
</feature>
<dbReference type="GO" id="GO:0005886">
    <property type="term" value="C:plasma membrane"/>
    <property type="evidence" value="ECO:0007669"/>
    <property type="project" value="UniProtKB-SubCell"/>
</dbReference>
<feature type="transmembrane region" description="Helical" evidence="8">
    <location>
        <begin position="52"/>
        <end position="74"/>
    </location>
</feature>
<evidence type="ECO:0000313" key="9">
    <source>
        <dbReference type="EMBL" id="RWZ67970.1"/>
    </source>
</evidence>
<feature type="transmembrane region" description="Helical" evidence="8">
    <location>
        <begin position="215"/>
        <end position="233"/>
    </location>
</feature>
<keyword evidence="10" id="KW-1185">Reference proteome</keyword>
<dbReference type="AlphaFoldDB" id="A0A444QEK4"/>
<protein>
    <recommendedName>
        <fullName evidence="8">Probable membrane transporter protein</fullName>
    </recommendedName>
</protein>
<reference evidence="9 10" key="1">
    <citation type="submission" date="2018-12" db="EMBL/GenBank/DDBJ databases">
        <authorList>
            <person name="Li F."/>
        </authorList>
    </citation>
    <scope>NUCLEOTIDE SEQUENCE [LARGE SCALE GENOMIC DNA]</scope>
    <source>
        <strain evidence="9 10">8H24J-4-2</strain>
    </source>
</reference>
<evidence type="ECO:0000256" key="4">
    <source>
        <dbReference type="ARBA" id="ARBA00022475"/>
    </source>
</evidence>
<dbReference type="PANTHER" id="PTHR30269:SF37">
    <property type="entry name" value="MEMBRANE TRANSPORTER PROTEIN"/>
    <property type="match status" value="1"/>
</dbReference>
<keyword evidence="7 8" id="KW-0472">Membrane</keyword>
<evidence type="ECO:0000256" key="3">
    <source>
        <dbReference type="ARBA" id="ARBA00022448"/>
    </source>
</evidence>
<evidence type="ECO:0000256" key="6">
    <source>
        <dbReference type="ARBA" id="ARBA00022989"/>
    </source>
</evidence>
<feature type="transmembrane region" description="Helical" evidence="8">
    <location>
        <begin position="150"/>
        <end position="173"/>
    </location>
</feature>
<gene>
    <name evidence="9" type="ORF">ELQ92_01525</name>
</gene>
<dbReference type="InterPro" id="IPR002781">
    <property type="entry name" value="TM_pro_TauE-like"/>
</dbReference>
<organism evidence="9 10">
    <name type="scientific">Labedella populi</name>
    <dbReference type="NCBI Taxonomy" id="2498850"/>
    <lineage>
        <taxon>Bacteria</taxon>
        <taxon>Bacillati</taxon>
        <taxon>Actinomycetota</taxon>
        <taxon>Actinomycetes</taxon>
        <taxon>Micrococcales</taxon>
        <taxon>Microbacteriaceae</taxon>
        <taxon>Labedella</taxon>
    </lineage>
</organism>